<evidence type="ECO:0000259" key="5">
    <source>
        <dbReference type="PROSITE" id="PS51135"/>
    </source>
</evidence>
<keyword evidence="3" id="KW-0175">Coiled coil</keyword>
<dbReference type="EMBL" id="MU827790">
    <property type="protein sequence ID" value="KAJ7331110.1"/>
    <property type="molecule type" value="Genomic_DNA"/>
</dbReference>
<dbReference type="Proteomes" id="UP001163046">
    <property type="component" value="Unassembled WGS sequence"/>
</dbReference>
<dbReference type="InterPro" id="IPR003508">
    <property type="entry name" value="CIDE-N_dom"/>
</dbReference>
<evidence type="ECO:0000313" key="6">
    <source>
        <dbReference type="EMBL" id="KAJ7331110.1"/>
    </source>
</evidence>
<feature type="coiled-coil region" evidence="3">
    <location>
        <begin position="191"/>
        <end position="225"/>
    </location>
</feature>
<sequence>MPLFKITNCSRERRFCVVAETVGKLLEKAKQKFAADDLSSIVMDDDGTIVDDDDVLSALNQNTLLMALGDNDRWIPVNTSSTSEVEESKEKDTLKRKAETTTDGCMRLRVQGGQLKLGKPSQEELIQSAVTKANSSASGLKAMAKIYGKTGNKLSLYQKSVNNAAVEIAKDQPELVLDKGPRPVKKRKIDAEERAREMKLLQENLETLTNRLRFKQQLLEKAKSLKNFKQCDDISGQIVEVRRERATTEIQLGVLQKREAKSVWYHKGKNTTKKESPRVKKEPTATLERYSCTASTSSTASTVILSGEEEDNSVEEGTPTLTTLKKCSSTTSATGTVILSGEKEDNSVDHDKTGNEDAGEDF</sequence>
<feature type="compositionally biased region" description="Low complexity" evidence="4">
    <location>
        <begin position="318"/>
        <end position="334"/>
    </location>
</feature>
<reference evidence="6" key="1">
    <citation type="submission" date="2023-01" db="EMBL/GenBank/DDBJ databases">
        <title>Genome assembly of the deep-sea coral Lophelia pertusa.</title>
        <authorList>
            <person name="Herrera S."/>
            <person name="Cordes E."/>
        </authorList>
    </citation>
    <scope>NUCLEOTIDE SEQUENCE</scope>
    <source>
        <strain evidence="6">USNM1676648</strain>
        <tissue evidence="6">Polyp</tissue>
    </source>
</reference>
<evidence type="ECO:0000256" key="1">
    <source>
        <dbReference type="ARBA" id="ARBA00022703"/>
    </source>
</evidence>
<dbReference type="Gene3D" id="3.10.20.10">
    <property type="match status" value="1"/>
</dbReference>
<evidence type="ECO:0000256" key="4">
    <source>
        <dbReference type="SAM" id="MobiDB-lite"/>
    </source>
</evidence>
<feature type="region of interest" description="Disordered" evidence="4">
    <location>
        <begin position="296"/>
        <end position="362"/>
    </location>
</feature>
<dbReference type="PROSITE" id="PS51135">
    <property type="entry name" value="CIDE_N"/>
    <property type="match status" value="1"/>
</dbReference>
<dbReference type="AlphaFoldDB" id="A0A9W9YBI4"/>
<keyword evidence="1 2" id="KW-0053">Apoptosis</keyword>
<dbReference type="SMART" id="SM00266">
    <property type="entry name" value="CAD"/>
    <property type="match status" value="1"/>
</dbReference>
<dbReference type="Pfam" id="PF02017">
    <property type="entry name" value="CIDE-N"/>
    <property type="match status" value="1"/>
</dbReference>
<name>A0A9W9YBI4_9CNID</name>
<feature type="domain" description="CIDE-N" evidence="5">
    <location>
        <begin position="1"/>
        <end position="76"/>
    </location>
</feature>
<evidence type="ECO:0000256" key="3">
    <source>
        <dbReference type="SAM" id="Coils"/>
    </source>
</evidence>
<evidence type="ECO:0000256" key="2">
    <source>
        <dbReference type="PROSITE-ProRule" id="PRU00447"/>
    </source>
</evidence>
<protein>
    <recommendedName>
        <fullName evidence="5">CIDE-N domain-containing protein</fullName>
    </recommendedName>
</protein>
<dbReference type="OrthoDB" id="10028556at2759"/>
<keyword evidence="7" id="KW-1185">Reference proteome</keyword>
<organism evidence="6 7">
    <name type="scientific">Desmophyllum pertusum</name>
    <dbReference type="NCBI Taxonomy" id="174260"/>
    <lineage>
        <taxon>Eukaryota</taxon>
        <taxon>Metazoa</taxon>
        <taxon>Cnidaria</taxon>
        <taxon>Anthozoa</taxon>
        <taxon>Hexacorallia</taxon>
        <taxon>Scleractinia</taxon>
        <taxon>Caryophylliina</taxon>
        <taxon>Caryophylliidae</taxon>
        <taxon>Desmophyllum</taxon>
    </lineage>
</organism>
<dbReference type="PANTHER" id="PTHR12306">
    <property type="entry name" value="CELL DEATH ACTIVATOR CIDE"/>
    <property type="match status" value="1"/>
</dbReference>
<proteinExistence type="predicted"/>
<dbReference type="SUPFAM" id="SSF54277">
    <property type="entry name" value="CAD &amp; PB1 domains"/>
    <property type="match status" value="1"/>
</dbReference>
<feature type="compositionally biased region" description="Basic and acidic residues" evidence="4">
    <location>
        <begin position="341"/>
        <end position="355"/>
    </location>
</feature>
<evidence type="ECO:0000313" key="7">
    <source>
        <dbReference type="Proteomes" id="UP001163046"/>
    </source>
</evidence>
<dbReference type="GO" id="GO:0042981">
    <property type="term" value="P:regulation of apoptotic process"/>
    <property type="evidence" value="ECO:0007669"/>
    <property type="project" value="TreeGrafter"/>
</dbReference>
<dbReference type="PANTHER" id="PTHR12306:SF15">
    <property type="entry name" value="DNAATION FACTOR-RELATED PROTEIN 1, ISOFORM B-RELATED"/>
    <property type="match status" value="1"/>
</dbReference>
<dbReference type="GO" id="GO:0006915">
    <property type="term" value="P:apoptotic process"/>
    <property type="evidence" value="ECO:0007669"/>
    <property type="project" value="UniProtKB-UniRule"/>
</dbReference>
<comment type="caution">
    <text evidence="6">The sequence shown here is derived from an EMBL/GenBank/DDBJ whole genome shotgun (WGS) entry which is preliminary data.</text>
</comment>
<accession>A0A9W9YBI4</accession>
<gene>
    <name evidence="6" type="ORF">OS493_020811</name>
</gene>